<evidence type="ECO:0000256" key="5">
    <source>
        <dbReference type="ARBA" id="ARBA00022692"/>
    </source>
</evidence>
<feature type="transmembrane region" description="Helical" evidence="8">
    <location>
        <begin position="430"/>
        <end position="451"/>
    </location>
</feature>
<keyword evidence="4" id="KW-1003">Cell membrane</keyword>
<feature type="transmembrane region" description="Helical" evidence="8">
    <location>
        <begin position="7"/>
        <end position="24"/>
    </location>
</feature>
<feature type="transmembrane region" description="Helical" evidence="8">
    <location>
        <begin position="44"/>
        <end position="63"/>
    </location>
</feature>
<feature type="transmembrane region" description="Helical" evidence="8">
    <location>
        <begin position="388"/>
        <end position="418"/>
    </location>
</feature>
<dbReference type="PROSITE" id="PS01303">
    <property type="entry name" value="BCCT"/>
    <property type="match status" value="1"/>
</dbReference>
<keyword evidence="10" id="KW-1185">Reference proteome</keyword>
<dbReference type="AlphaFoldDB" id="A0A4P5P9S0"/>
<keyword evidence="3" id="KW-0813">Transport</keyword>
<dbReference type="OrthoDB" id="9775735at2"/>
<evidence type="ECO:0000256" key="8">
    <source>
        <dbReference type="SAM" id="Phobius"/>
    </source>
</evidence>
<evidence type="ECO:0000313" key="10">
    <source>
        <dbReference type="Proteomes" id="UP000290567"/>
    </source>
</evidence>
<dbReference type="Proteomes" id="UP000290567">
    <property type="component" value="Unassembled WGS sequence"/>
</dbReference>
<feature type="transmembrane region" description="Helical" evidence="8">
    <location>
        <begin position="84"/>
        <end position="104"/>
    </location>
</feature>
<feature type="transmembrane region" description="Helical" evidence="8">
    <location>
        <begin position="457"/>
        <end position="478"/>
    </location>
</feature>
<feature type="transmembrane region" description="Helical" evidence="8">
    <location>
        <begin position="133"/>
        <end position="151"/>
    </location>
</feature>
<keyword evidence="5 8" id="KW-0812">Transmembrane</keyword>
<evidence type="ECO:0000313" key="9">
    <source>
        <dbReference type="EMBL" id="GCF92232.1"/>
    </source>
</evidence>
<dbReference type="PANTHER" id="PTHR30047">
    <property type="entry name" value="HIGH-AFFINITY CHOLINE TRANSPORT PROTEIN-RELATED"/>
    <property type="match status" value="1"/>
</dbReference>
<dbReference type="PANTHER" id="PTHR30047:SF7">
    <property type="entry name" value="HIGH-AFFINITY CHOLINE TRANSPORT PROTEIN"/>
    <property type="match status" value="1"/>
</dbReference>
<evidence type="ECO:0000256" key="3">
    <source>
        <dbReference type="ARBA" id="ARBA00022448"/>
    </source>
</evidence>
<keyword evidence="7 8" id="KW-0472">Membrane</keyword>
<protein>
    <submittedName>
        <fullName evidence="9">Glycine betaine transporter OpuD</fullName>
    </submittedName>
</protein>
<dbReference type="Pfam" id="PF02028">
    <property type="entry name" value="BCCT"/>
    <property type="match status" value="1"/>
</dbReference>
<gene>
    <name evidence="9" type="primary">opuD</name>
    <name evidence="9" type="ORF">NRIC_01230</name>
</gene>
<feature type="transmembrane region" description="Helical" evidence="8">
    <location>
        <begin position="179"/>
        <end position="198"/>
    </location>
</feature>
<proteinExistence type="inferred from homology"/>
<dbReference type="RefSeq" id="WP_146620750.1">
    <property type="nucleotide sequence ID" value="NZ_BJCC01000001.1"/>
</dbReference>
<feature type="transmembrane region" description="Helical" evidence="8">
    <location>
        <begin position="218"/>
        <end position="239"/>
    </location>
</feature>
<dbReference type="InterPro" id="IPR000060">
    <property type="entry name" value="BCCT_transptr"/>
</dbReference>
<evidence type="ECO:0000256" key="6">
    <source>
        <dbReference type="ARBA" id="ARBA00022989"/>
    </source>
</evidence>
<dbReference type="GO" id="GO:0005886">
    <property type="term" value="C:plasma membrane"/>
    <property type="evidence" value="ECO:0007669"/>
    <property type="project" value="UniProtKB-SubCell"/>
</dbReference>
<evidence type="ECO:0000256" key="2">
    <source>
        <dbReference type="ARBA" id="ARBA00005658"/>
    </source>
</evidence>
<name>A0A4P5P9S0_9ENTE</name>
<evidence type="ECO:0000256" key="7">
    <source>
        <dbReference type="ARBA" id="ARBA00023136"/>
    </source>
</evidence>
<comment type="similarity">
    <text evidence="2">Belongs to the BCCT transporter (TC 2.A.15) family.</text>
</comment>
<feature type="transmembrane region" description="Helical" evidence="8">
    <location>
        <begin position="306"/>
        <end position="323"/>
    </location>
</feature>
<dbReference type="InterPro" id="IPR018093">
    <property type="entry name" value="BCCT_CS"/>
</dbReference>
<organism evidence="9 10">
    <name type="scientific">Enterococcus florum</name>
    <dbReference type="NCBI Taxonomy" id="2480627"/>
    <lineage>
        <taxon>Bacteria</taxon>
        <taxon>Bacillati</taxon>
        <taxon>Bacillota</taxon>
        <taxon>Bacilli</taxon>
        <taxon>Lactobacillales</taxon>
        <taxon>Enterococcaceae</taxon>
        <taxon>Enterococcus</taxon>
    </lineage>
</organism>
<sequence length="497" mass="54438">MKKNSVFYISLLITAVIVLVGLIVPGPFAQGMNVVKEFLVETFGWFYLIAMFVFVIFSLFIAFSRFGKIKLGPDDSVPEYSNRSWFAMLFGAGMGIGLVFWGVAEPLNHFVTFGGSEQAADLAMRKSFLHWGFHPWAAYSIIGMALAYFQFRKKTPGLISSIFLPILGEEGVRGPIGKLIDICAVFATVAGIATSLGQGTLQINSGLNYLFDIPTTRLVQIVIIVVLTVIYTWTAVSGIDKGIKLLSDINLLLAILILVGAFLIGPKIMTLNIFTNTLGGYFNNLVSESFSINPFGDNSWLGSWTIFYWSWWIAWGPFVGTFIARISKGRTIKEFVLGVIIAPSMVSFVWFSVFGSLGLNLDLGIIDKAKEVTETALFVVLAEYPLGMIFSIIAICLLCTFFITSANSGIFVLSMFSSEGDLNPGNDKKILWGVIQALLALVLLMTGGLDALQTCSIVAALPLTVIMLLCAVCLFKALMQERKSELPLQEEAEKVPK</sequence>
<keyword evidence="6 8" id="KW-1133">Transmembrane helix</keyword>
<feature type="transmembrane region" description="Helical" evidence="8">
    <location>
        <begin position="335"/>
        <end position="353"/>
    </location>
</feature>
<evidence type="ECO:0000256" key="4">
    <source>
        <dbReference type="ARBA" id="ARBA00022475"/>
    </source>
</evidence>
<reference evidence="10" key="1">
    <citation type="submission" date="2019-02" db="EMBL/GenBank/DDBJ databases">
        <title>Draft genome sequence of Enterococcus sp. Gos25-1.</title>
        <authorList>
            <person name="Tanaka N."/>
            <person name="Shiwa Y."/>
            <person name="Fujita N."/>
        </authorList>
    </citation>
    <scope>NUCLEOTIDE SEQUENCE [LARGE SCALE GENOMIC DNA]</scope>
    <source>
        <strain evidence="10">Gos25-1</strain>
    </source>
</reference>
<comment type="caution">
    <text evidence="9">The sequence shown here is derived from an EMBL/GenBank/DDBJ whole genome shotgun (WGS) entry which is preliminary data.</text>
</comment>
<dbReference type="EMBL" id="BJCC01000001">
    <property type="protein sequence ID" value="GCF92232.1"/>
    <property type="molecule type" value="Genomic_DNA"/>
</dbReference>
<evidence type="ECO:0000256" key="1">
    <source>
        <dbReference type="ARBA" id="ARBA00004651"/>
    </source>
</evidence>
<dbReference type="NCBIfam" id="TIGR00842">
    <property type="entry name" value="bcct"/>
    <property type="match status" value="1"/>
</dbReference>
<feature type="transmembrane region" description="Helical" evidence="8">
    <location>
        <begin position="251"/>
        <end position="274"/>
    </location>
</feature>
<comment type="subcellular location">
    <subcellularLocation>
        <location evidence="1">Cell membrane</location>
        <topology evidence="1">Multi-pass membrane protein</topology>
    </subcellularLocation>
</comment>
<dbReference type="GO" id="GO:0022857">
    <property type="term" value="F:transmembrane transporter activity"/>
    <property type="evidence" value="ECO:0007669"/>
    <property type="project" value="InterPro"/>
</dbReference>
<accession>A0A4P5P9S0</accession>